<evidence type="ECO:0000313" key="3">
    <source>
        <dbReference type="Proteomes" id="UP000001192"/>
    </source>
</evidence>
<evidence type="ECO:0008006" key="4">
    <source>
        <dbReference type="Google" id="ProtNLM"/>
    </source>
</evidence>
<sequence length="194" mass="20638" precursor="true">MKIRFFVAAAVVAMTTGRAAMAQTQPSVEVERGNNKTTVRGTTTVVATVTAIDPATRTVTLKNKNGKTEELKAGEQVRNFDQLKIGDIVTTEYHEARSLSLKKTSGPRSSSEKQILLPAASGTKPGGTIRREVTIVGDVVAIDANGEHITVRGPQGKENVLVDPEQLRDIHVGDQVEIVRSEAVAISVSPGVAN</sequence>
<protein>
    <recommendedName>
        <fullName evidence="4">DUF5666 domain-containing protein</fullName>
    </recommendedName>
</protein>
<feature type="chain" id="PRO_5002779947" description="DUF5666 domain-containing protein" evidence="1">
    <location>
        <begin position="23"/>
        <end position="194"/>
    </location>
</feature>
<gene>
    <name evidence="2" type="ordered locus">Bphy_5848</name>
</gene>
<keyword evidence="2" id="KW-0614">Plasmid</keyword>
<dbReference type="EMBL" id="CP001045">
    <property type="protein sequence ID" value="ACC74912.1"/>
    <property type="molecule type" value="Genomic_DNA"/>
</dbReference>
<keyword evidence="1" id="KW-0732">Signal</keyword>
<dbReference type="RefSeq" id="WP_012405072.1">
    <property type="nucleotide sequence ID" value="NC_010625.1"/>
</dbReference>
<dbReference type="OrthoDB" id="8684916at2"/>
<name>B2JVD5_PARP8</name>
<reference evidence="3" key="1">
    <citation type="journal article" date="2014" name="Stand. Genomic Sci.">
        <title>Complete genome sequence of Burkholderia phymatum STM815(T), a broad host range and efficient nitrogen-fixing symbiont of Mimosa species.</title>
        <authorList>
            <person name="Moulin L."/>
            <person name="Klonowska A."/>
            <person name="Caroline B."/>
            <person name="Booth K."/>
            <person name="Vriezen J.A."/>
            <person name="Melkonian R."/>
            <person name="James E.K."/>
            <person name="Young J.P."/>
            <person name="Bena G."/>
            <person name="Hauser L."/>
            <person name="Land M."/>
            <person name="Kyrpides N."/>
            <person name="Bruce D."/>
            <person name="Chain P."/>
            <person name="Copeland A."/>
            <person name="Pitluck S."/>
            <person name="Woyke T."/>
            <person name="Lizotte-Waniewski M."/>
            <person name="Bristow J."/>
            <person name="Riley M."/>
        </authorList>
    </citation>
    <scope>NUCLEOTIDE SEQUENCE [LARGE SCALE GENOMIC DNA]</scope>
    <source>
        <strain evidence="3">DSM 17167 / CIP 108236 / LMG 21445 / STM815</strain>
        <plasmid evidence="3">Plasmid pBPHY01</plasmid>
    </source>
</reference>
<dbReference type="Proteomes" id="UP000001192">
    <property type="component" value="Plasmid pBPHY01"/>
</dbReference>
<geneLocation type="plasmid" evidence="2 3">
    <name>pBPHY01</name>
</geneLocation>
<dbReference type="HOGENOM" id="CLU_111114_0_0_4"/>
<evidence type="ECO:0000313" key="2">
    <source>
        <dbReference type="EMBL" id="ACC74912.1"/>
    </source>
</evidence>
<keyword evidence="3" id="KW-1185">Reference proteome</keyword>
<dbReference type="KEGG" id="bph:Bphy_5848"/>
<dbReference type="AlphaFoldDB" id="B2JVD5"/>
<feature type="signal peptide" evidence="1">
    <location>
        <begin position="1"/>
        <end position="22"/>
    </location>
</feature>
<proteinExistence type="predicted"/>
<evidence type="ECO:0000256" key="1">
    <source>
        <dbReference type="SAM" id="SignalP"/>
    </source>
</evidence>
<organism evidence="2 3">
    <name type="scientific">Paraburkholderia phymatum (strain DSM 17167 / CIP 108236 / LMG 21445 / STM815)</name>
    <name type="common">Burkholderia phymatum</name>
    <dbReference type="NCBI Taxonomy" id="391038"/>
    <lineage>
        <taxon>Bacteria</taxon>
        <taxon>Pseudomonadati</taxon>
        <taxon>Pseudomonadota</taxon>
        <taxon>Betaproteobacteria</taxon>
        <taxon>Burkholderiales</taxon>
        <taxon>Burkholderiaceae</taxon>
        <taxon>Paraburkholderia</taxon>
    </lineage>
</organism>
<accession>B2JVD5</accession>